<dbReference type="SUPFAM" id="SSF51695">
    <property type="entry name" value="PLC-like phosphodiesterases"/>
    <property type="match status" value="1"/>
</dbReference>
<proteinExistence type="predicted"/>
<dbReference type="InterPro" id="IPR017946">
    <property type="entry name" value="PLC-like_Pdiesterase_TIM-brl"/>
</dbReference>
<reference evidence="1 2" key="1">
    <citation type="journal article" date="2016" name="Nat. Commun.">
        <title>Thousands of microbial genomes shed light on interconnected biogeochemical processes in an aquifer system.</title>
        <authorList>
            <person name="Anantharaman K."/>
            <person name="Brown C.T."/>
            <person name="Hug L.A."/>
            <person name="Sharon I."/>
            <person name="Castelle C.J."/>
            <person name="Probst A.J."/>
            <person name="Thomas B.C."/>
            <person name="Singh A."/>
            <person name="Wilkins M.J."/>
            <person name="Karaoz U."/>
            <person name="Brodie E.L."/>
            <person name="Williams K.H."/>
            <person name="Hubbard S.S."/>
            <person name="Banfield J.F."/>
        </authorList>
    </citation>
    <scope>NUCLEOTIDE SEQUENCE [LARGE SCALE GENOMIC DNA]</scope>
</reference>
<accession>A0A1F5ECI8</accession>
<dbReference type="EMBL" id="MEZX01000001">
    <property type="protein sequence ID" value="OGD65139.1"/>
    <property type="molecule type" value="Genomic_DNA"/>
</dbReference>
<dbReference type="Proteomes" id="UP000177481">
    <property type="component" value="Unassembled WGS sequence"/>
</dbReference>
<evidence type="ECO:0000313" key="2">
    <source>
        <dbReference type="Proteomes" id="UP000177481"/>
    </source>
</evidence>
<protein>
    <recommendedName>
        <fullName evidence="3">GP-PDE domain-containing protein</fullName>
    </recommendedName>
</protein>
<dbReference type="AlphaFoldDB" id="A0A1F5ECI8"/>
<evidence type="ECO:0008006" key="3">
    <source>
        <dbReference type="Google" id="ProtNLM"/>
    </source>
</evidence>
<sequence length="251" mass="27562">MIFFAHRGGSVETLGNTLSGVLRCFNLGLNIEIDVVACKDALICTHNLSLGSDMIRSFGLDGVRKYRLQDIGFKLDVFPAEGGDAERIPTLLEVLAAAKQAPHQPTVLLDLKSDDIVDEVCQQVRWAGLQNQVIYGVHRLSELSGWENTSQVLAFCSQEELEQFCHSNVHWIRLWQSWLLDEQDQLTDPLGLISQIPGHQALCIMTGGPNHADGGVCTLGQIRRLDSMGAKGMILNDPSLCLVGAYALDHV</sequence>
<comment type="caution">
    <text evidence="1">The sequence shown here is derived from an EMBL/GenBank/DDBJ whole genome shotgun (WGS) entry which is preliminary data.</text>
</comment>
<dbReference type="GO" id="GO:0008081">
    <property type="term" value="F:phosphoric diester hydrolase activity"/>
    <property type="evidence" value="ECO:0007669"/>
    <property type="project" value="InterPro"/>
</dbReference>
<dbReference type="GO" id="GO:0006629">
    <property type="term" value="P:lipid metabolic process"/>
    <property type="evidence" value="ECO:0007669"/>
    <property type="project" value="InterPro"/>
</dbReference>
<dbReference type="STRING" id="1797471.A3A71_03600"/>
<organism evidence="1 2">
    <name type="scientific">Candidatus Berkelbacteria bacterium RIFCSPLOWO2_01_FULL_50_28</name>
    <dbReference type="NCBI Taxonomy" id="1797471"/>
    <lineage>
        <taxon>Bacteria</taxon>
        <taxon>Candidatus Berkelbacteria</taxon>
    </lineage>
</organism>
<gene>
    <name evidence="1" type="ORF">A3A71_03600</name>
</gene>
<evidence type="ECO:0000313" key="1">
    <source>
        <dbReference type="EMBL" id="OGD65139.1"/>
    </source>
</evidence>
<name>A0A1F5ECI8_9BACT</name>
<dbReference type="Gene3D" id="3.20.20.190">
    <property type="entry name" value="Phosphatidylinositol (PI) phosphodiesterase"/>
    <property type="match status" value="1"/>
</dbReference>